<dbReference type="Pfam" id="PF08021">
    <property type="entry name" value="FAD_binding_9"/>
    <property type="match status" value="1"/>
</dbReference>
<sequence length="81" mass="8544">MPIGRLRAIDPGAGTLDIDFVRHADAGPGGRFAESATPTSISSPATRPRCPRSPACCRRSPRRRAARSSSRSPMPPSGSRS</sequence>
<gene>
    <name evidence="3" type="ORF">DI556_22935</name>
</gene>
<protein>
    <recommendedName>
        <fullName evidence="2">Siderophore-interacting FAD-binding domain-containing protein</fullName>
    </recommendedName>
</protein>
<evidence type="ECO:0000313" key="3">
    <source>
        <dbReference type="EMBL" id="PZQ45315.1"/>
    </source>
</evidence>
<dbReference type="Gene3D" id="2.40.30.10">
    <property type="entry name" value="Translation factors"/>
    <property type="match status" value="1"/>
</dbReference>
<organism evidence="3 4">
    <name type="scientific">Rhodovulum sulfidophilum</name>
    <name type="common">Rhodobacter sulfidophilus</name>
    <dbReference type="NCBI Taxonomy" id="35806"/>
    <lineage>
        <taxon>Bacteria</taxon>
        <taxon>Pseudomonadati</taxon>
        <taxon>Pseudomonadota</taxon>
        <taxon>Alphaproteobacteria</taxon>
        <taxon>Rhodobacterales</taxon>
        <taxon>Paracoccaceae</taxon>
        <taxon>Rhodovulum</taxon>
    </lineage>
</organism>
<feature type="region of interest" description="Disordered" evidence="1">
    <location>
        <begin position="27"/>
        <end position="81"/>
    </location>
</feature>
<accession>A0A2W5N3D3</accession>
<reference evidence="3 4" key="1">
    <citation type="submission" date="2017-08" db="EMBL/GenBank/DDBJ databases">
        <title>Infants hospitalized years apart are colonized by the same room-sourced microbial strains.</title>
        <authorList>
            <person name="Brooks B."/>
            <person name="Olm M.R."/>
            <person name="Firek B.A."/>
            <person name="Baker R."/>
            <person name="Thomas B.C."/>
            <person name="Morowitz M.J."/>
            <person name="Banfield J.F."/>
        </authorList>
    </citation>
    <scope>NUCLEOTIDE SEQUENCE [LARGE SCALE GENOMIC DNA]</scope>
    <source>
        <strain evidence="3">S2_005_002_R2_34</strain>
    </source>
</reference>
<evidence type="ECO:0000313" key="4">
    <source>
        <dbReference type="Proteomes" id="UP000249185"/>
    </source>
</evidence>
<feature type="domain" description="Siderophore-interacting FAD-binding" evidence="2">
    <location>
        <begin position="6"/>
        <end position="38"/>
    </location>
</feature>
<feature type="compositionally biased region" description="Low complexity" evidence="1">
    <location>
        <begin position="33"/>
        <end position="58"/>
    </location>
</feature>
<dbReference type="Proteomes" id="UP000249185">
    <property type="component" value="Unassembled WGS sequence"/>
</dbReference>
<proteinExistence type="predicted"/>
<dbReference type="InterPro" id="IPR013113">
    <property type="entry name" value="SIP_FAD-bd"/>
</dbReference>
<dbReference type="AlphaFoldDB" id="A0A2W5N3D3"/>
<evidence type="ECO:0000259" key="2">
    <source>
        <dbReference type="Pfam" id="PF08021"/>
    </source>
</evidence>
<comment type="caution">
    <text evidence="3">The sequence shown here is derived from an EMBL/GenBank/DDBJ whole genome shotgun (WGS) entry which is preliminary data.</text>
</comment>
<name>A0A2W5N3D3_RHOSU</name>
<evidence type="ECO:0000256" key="1">
    <source>
        <dbReference type="SAM" id="MobiDB-lite"/>
    </source>
</evidence>
<feature type="compositionally biased region" description="Low complexity" evidence="1">
    <location>
        <begin position="67"/>
        <end position="81"/>
    </location>
</feature>
<dbReference type="EMBL" id="QFPW01000067">
    <property type="protein sequence ID" value="PZQ45315.1"/>
    <property type="molecule type" value="Genomic_DNA"/>
</dbReference>